<feature type="compositionally biased region" description="Pro residues" evidence="8">
    <location>
        <begin position="59"/>
        <end position="70"/>
    </location>
</feature>
<evidence type="ECO:0000256" key="8">
    <source>
        <dbReference type="SAM" id="MobiDB-lite"/>
    </source>
</evidence>
<gene>
    <name evidence="10" type="primary">CCDC47</name>
    <name evidence="10" type="synonym">ccdc47</name>
</gene>
<dbReference type="PANTHER" id="PTHR12883:SF0">
    <property type="entry name" value="PAT COMPLEX SUBUNIT CCDC47"/>
    <property type="match status" value="1"/>
</dbReference>
<evidence type="ECO:0000256" key="5">
    <source>
        <dbReference type="ARBA" id="ARBA00034746"/>
    </source>
</evidence>
<feature type="chain" id="PRO_5034831202" description="PAT complex subunit CCDC47" evidence="9">
    <location>
        <begin position="23"/>
        <end position="480"/>
    </location>
</feature>
<keyword evidence="3" id="KW-0472">Membrane</keyword>
<keyword evidence="1" id="KW-0812">Transmembrane</keyword>
<dbReference type="PANTHER" id="PTHR12883">
    <property type="entry name" value="ADIPOCYTE-SPECIFIC PROTEIN 4-RELATED"/>
    <property type="match status" value="1"/>
</dbReference>
<feature type="signal peptide" evidence="9">
    <location>
        <begin position="1"/>
        <end position="22"/>
    </location>
</feature>
<dbReference type="Proteomes" id="UP000694557">
    <property type="component" value="Unassembled WGS sequence"/>
</dbReference>
<proteinExistence type="inferred from homology"/>
<evidence type="ECO:0000256" key="1">
    <source>
        <dbReference type="ARBA" id="ARBA00022692"/>
    </source>
</evidence>
<dbReference type="Pfam" id="PF07946">
    <property type="entry name" value="CCDC47"/>
    <property type="match status" value="1"/>
</dbReference>
<dbReference type="GeneTree" id="ENSGT00390000013997"/>
<feature type="compositionally biased region" description="Acidic residues" evidence="8">
    <location>
        <begin position="45"/>
        <end position="55"/>
    </location>
</feature>
<comment type="similarity">
    <text evidence="5">Belongs to the CCDC47 family.</text>
</comment>
<evidence type="ECO:0000256" key="4">
    <source>
        <dbReference type="ARBA" id="ARBA00034697"/>
    </source>
</evidence>
<keyword evidence="9" id="KW-0732">Signal</keyword>
<feature type="compositionally biased region" description="Basic residues" evidence="8">
    <location>
        <begin position="470"/>
        <end position="480"/>
    </location>
</feature>
<evidence type="ECO:0000313" key="10">
    <source>
        <dbReference type="Ensembl" id="ENSOKIP00005019626.1"/>
    </source>
</evidence>
<dbReference type="InterPro" id="IPR012879">
    <property type="entry name" value="CCDC47"/>
</dbReference>
<name>A0A8C7DH60_ONCKI</name>
<evidence type="ECO:0000313" key="11">
    <source>
        <dbReference type="Proteomes" id="UP000694557"/>
    </source>
</evidence>
<dbReference type="GO" id="GO:0030867">
    <property type="term" value="C:rough endoplasmic reticulum membrane"/>
    <property type="evidence" value="ECO:0007669"/>
    <property type="project" value="UniProtKB-SubCell"/>
</dbReference>
<accession>A0A8C7DH60</accession>
<reference evidence="10" key="1">
    <citation type="submission" date="2025-08" db="UniProtKB">
        <authorList>
            <consortium name="Ensembl"/>
        </authorList>
    </citation>
    <scope>IDENTIFICATION</scope>
</reference>
<keyword evidence="2" id="KW-1133">Transmembrane helix</keyword>
<organism evidence="10 11">
    <name type="scientific">Oncorhynchus kisutch</name>
    <name type="common">Coho salmon</name>
    <name type="synonym">Salmo kisutch</name>
    <dbReference type="NCBI Taxonomy" id="8019"/>
    <lineage>
        <taxon>Eukaryota</taxon>
        <taxon>Metazoa</taxon>
        <taxon>Chordata</taxon>
        <taxon>Craniata</taxon>
        <taxon>Vertebrata</taxon>
        <taxon>Euteleostomi</taxon>
        <taxon>Actinopterygii</taxon>
        <taxon>Neopterygii</taxon>
        <taxon>Teleostei</taxon>
        <taxon>Protacanthopterygii</taxon>
        <taxon>Salmoniformes</taxon>
        <taxon>Salmonidae</taxon>
        <taxon>Salmoninae</taxon>
        <taxon>Oncorhynchus</taxon>
    </lineage>
</organism>
<evidence type="ECO:0000256" key="7">
    <source>
        <dbReference type="ARBA" id="ARBA00034902"/>
    </source>
</evidence>
<dbReference type="Ensembl" id="ENSOKIT00005020915.1">
    <property type="protein sequence ID" value="ENSOKIP00005019626.1"/>
    <property type="gene ID" value="ENSOKIG00005008561.1"/>
</dbReference>
<feature type="compositionally biased region" description="Basic and acidic residues" evidence="8">
    <location>
        <begin position="427"/>
        <end position="469"/>
    </location>
</feature>
<dbReference type="GO" id="GO:0005509">
    <property type="term" value="F:calcium ion binding"/>
    <property type="evidence" value="ECO:0007669"/>
    <property type="project" value="InterPro"/>
</dbReference>
<evidence type="ECO:0000256" key="3">
    <source>
        <dbReference type="ARBA" id="ARBA00023136"/>
    </source>
</evidence>
<dbReference type="AlphaFoldDB" id="A0A8C7DH60"/>
<keyword evidence="11" id="KW-1185">Reference proteome</keyword>
<protein>
    <recommendedName>
        <fullName evidence="6">PAT complex subunit CCDC47</fullName>
    </recommendedName>
    <alternativeName>
        <fullName evidence="7">Coiled-coil domain-containing protein 47</fullName>
    </alternativeName>
</protein>
<evidence type="ECO:0000256" key="9">
    <source>
        <dbReference type="SAM" id="SignalP"/>
    </source>
</evidence>
<comment type="subcellular location">
    <subcellularLocation>
        <location evidence="4">Rough endoplasmic reticulum membrane</location>
        <topology evidence="4">Single-pass type I membrane protein</topology>
    </subcellularLocation>
</comment>
<evidence type="ECO:0000256" key="6">
    <source>
        <dbReference type="ARBA" id="ARBA00034875"/>
    </source>
</evidence>
<feature type="region of interest" description="Disordered" evidence="8">
    <location>
        <begin position="398"/>
        <end position="480"/>
    </location>
</feature>
<feature type="compositionally biased region" description="Basic and acidic residues" evidence="8">
    <location>
        <begin position="398"/>
        <end position="414"/>
    </location>
</feature>
<feature type="region of interest" description="Disordered" evidence="8">
    <location>
        <begin position="45"/>
        <end position="120"/>
    </location>
</feature>
<feature type="compositionally biased region" description="Acidic residues" evidence="8">
    <location>
        <begin position="72"/>
        <end position="99"/>
    </location>
</feature>
<sequence length="480" mass="54728">MRSVYLLLPALLLLLALPVSRGRYNDDFDDGEDLADFADDNDFAEFEDVSEDTAAEPETAPPPRGAPPAQPAEDDEDEATVELEEDGQEDGFEDSDTQDQDMYSKYDPDEFDGMEKPSQSLKDPLIIHTVSSLLTPDYLSVFPFQNKNSRLATAWFNSHRELLESNFALVGDDGTSKDAVSTGKLNQENEHIYNLWCSGRVCCEGMLIQLKFVKRQDLLNVLARMMRPVCDQVVGTYDTFSVQIKVTLNDEDMDTFVFAVGTKKAMARMQKEMQDLSEFCSDKPKSGAKYGLPELLAILTEMGEVTDGVMDSKMVHYITNHADKIESIHFSDQFSGTKVVQEDGQPLKLPETKKTLLFTFNVPGMGNTSPKDMDTLLPLMNMVIYSIDKVKKLRLNREGKQKADKNRARVEENFLKQTHNQRQEAAQTRREEKKRAEKERIMSEEDPERQRRLEEAAQRRDQKKIEKKQMKMKQIKVKAM</sequence>
<reference evidence="10" key="2">
    <citation type="submission" date="2025-09" db="UniProtKB">
        <authorList>
            <consortium name="Ensembl"/>
        </authorList>
    </citation>
    <scope>IDENTIFICATION</scope>
</reference>
<dbReference type="GO" id="GO:0032469">
    <property type="term" value="P:endoplasmic reticulum calcium ion homeostasis"/>
    <property type="evidence" value="ECO:0007669"/>
    <property type="project" value="InterPro"/>
</dbReference>
<evidence type="ECO:0000256" key="2">
    <source>
        <dbReference type="ARBA" id="ARBA00022989"/>
    </source>
</evidence>